<dbReference type="EMBL" id="CP059165">
    <property type="protein sequence ID" value="QLL07901.1"/>
    <property type="molecule type" value="Genomic_DNA"/>
</dbReference>
<gene>
    <name evidence="2" type="ORF">H0P51_02575</name>
</gene>
<dbReference type="InterPro" id="IPR021139">
    <property type="entry name" value="NYN"/>
</dbReference>
<proteinExistence type="predicted"/>
<evidence type="ECO:0000259" key="1">
    <source>
        <dbReference type="Pfam" id="PF01936"/>
    </source>
</evidence>
<evidence type="ECO:0000313" key="2">
    <source>
        <dbReference type="EMBL" id="QLL07901.1"/>
    </source>
</evidence>
<dbReference type="AlphaFoldDB" id="A0A7D6E257"/>
<feature type="domain" description="NYN" evidence="1">
    <location>
        <begin position="88"/>
        <end position="211"/>
    </location>
</feature>
<organism evidence="2 3">
    <name type="scientific">Mycobacterium vicinigordonae</name>
    <dbReference type="NCBI Taxonomy" id="1719132"/>
    <lineage>
        <taxon>Bacteria</taxon>
        <taxon>Bacillati</taxon>
        <taxon>Actinomycetota</taxon>
        <taxon>Actinomycetes</taxon>
        <taxon>Mycobacteriales</taxon>
        <taxon>Mycobacteriaceae</taxon>
        <taxon>Mycobacterium</taxon>
    </lineage>
</organism>
<accession>A0A7D6E257</accession>
<dbReference type="GO" id="GO:0004540">
    <property type="term" value="F:RNA nuclease activity"/>
    <property type="evidence" value="ECO:0007669"/>
    <property type="project" value="InterPro"/>
</dbReference>
<reference evidence="2" key="2">
    <citation type="submission" date="2020-07" db="EMBL/GenBank/DDBJ databases">
        <authorList>
            <person name="Yu X."/>
        </authorList>
    </citation>
    <scope>NUCLEOTIDE SEQUENCE [LARGE SCALE GENOMIC DNA]</scope>
    <source>
        <strain evidence="2">24T</strain>
    </source>
</reference>
<protein>
    <submittedName>
        <fullName evidence="2">NYN domain-containing protein</fullName>
    </submittedName>
</protein>
<dbReference type="RefSeq" id="WP_180916502.1">
    <property type="nucleotide sequence ID" value="NZ_CP059165.1"/>
</dbReference>
<dbReference type="KEGG" id="mgor:H0P51_02575"/>
<sequence length="251" mass="27421">MSLTETKDLTTQPSEALARPMLAAGDLTQEGLAGFTSPVQQPVKRALLVWDAPNLDMGLGSILGRRPTGVERPRFDALGRWLLARTTEVASEISDEPEVRIEPEATVFTNIAPGSAEVVRPWVDALRNVGFAVFAKPKIDEDSDVDRDMLEHIALRYREGLAALMVASADGQAFRLPLEEVARGGTPVQVLGFREHASWALASDSLEFVDLEDIAGVFREPLPRIGLDSLPEQGAWLQPFRPLSSLLTSRV</sequence>
<keyword evidence="3" id="KW-1185">Reference proteome</keyword>
<evidence type="ECO:0000313" key="3">
    <source>
        <dbReference type="Proteomes" id="UP000510682"/>
    </source>
</evidence>
<reference evidence="2" key="1">
    <citation type="submission" date="2020-07" db="EMBL/GenBank/DDBJ databases">
        <title>Description of Mycobacterium gordonae subsp. intergordonae subsp.nov. and Mycobacterium gordonae subsp. gordonae subsp. nov.</title>
        <authorList>
            <person name="Huang H."/>
        </authorList>
    </citation>
    <scope>NUCLEOTIDE SEQUENCE [LARGE SCALE GENOMIC DNA]</scope>
    <source>
        <strain evidence="2">24T</strain>
    </source>
</reference>
<dbReference type="Pfam" id="PF01936">
    <property type="entry name" value="NYN"/>
    <property type="match status" value="1"/>
</dbReference>
<dbReference type="Proteomes" id="UP000510682">
    <property type="component" value="Chromosome"/>
</dbReference>
<name>A0A7D6E257_9MYCO</name>